<name>A0A3T0SWY7_9MICO</name>
<dbReference type="InterPro" id="IPR010310">
    <property type="entry name" value="T7SS_ESAT-6-like"/>
</dbReference>
<accession>A0A3T0SWY7</accession>
<dbReference type="RefSeq" id="WP_127885984.1">
    <property type="nucleotide sequence ID" value="NZ_CP028137.1"/>
</dbReference>
<dbReference type="Proteomes" id="UP000285317">
    <property type="component" value="Chromosome"/>
</dbReference>
<dbReference type="Gene3D" id="1.10.287.1060">
    <property type="entry name" value="ESAT-6-like"/>
    <property type="match status" value="1"/>
</dbReference>
<dbReference type="NCBIfam" id="TIGR03930">
    <property type="entry name" value="WXG100_ESAT6"/>
    <property type="match status" value="1"/>
</dbReference>
<proteinExistence type="inferred from homology"/>
<sequence length="96" mass="10021">MTHFQTDSDAISTASGSIHGSADRIRAEVAGMLALLTGLESSWTGQASTAFQGVVGLWRTTQGQVDDGLESIALALGTAGQQYAETEEANARLFAF</sequence>
<gene>
    <name evidence="2" type="ORF">C1I64_01585</name>
</gene>
<comment type="similarity">
    <text evidence="1">Belongs to the WXG100 family.</text>
</comment>
<dbReference type="KEGG" id="rfs:C1I64_01585"/>
<dbReference type="AlphaFoldDB" id="A0A3T0SWY7"/>
<dbReference type="InterPro" id="IPR036689">
    <property type="entry name" value="ESAT-6-like_sf"/>
</dbReference>
<dbReference type="Pfam" id="PF06013">
    <property type="entry name" value="WXG100"/>
    <property type="match status" value="1"/>
</dbReference>
<evidence type="ECO:0000313" key="2">
    <source>
        <dbReference type="EMBL" id="AZZ50871.1"/>
    </source>
</evidence>
<evidence type="ECO:0000256" key="1">
    <source>
        <dbReference type="RuleBase" id="RU362001"/>
    </source>
</evidence>
<protein>
    <recommendedName>
        <fullName evidence="1">ESAT-6-like protein</fullName>
    </recommendedName>
</protein>
<dbReference type="EMBL" id="CP028137">
    <property type="protein sequence ID" value="AZZ50871.1"/>
    <property type="molecule type" value="Genomic_DNA"/>
</dbReference>
<dbReference type="SUPFAM" id="SSF140453">
    <property type="entry name" value="EsxAB dimer-like"/>
    <property type="match status" value="1"/>
</dbReference>
<evidence type="ECO:0000313" key="3">
    <source>
        <dbReference type="Proteomes" id="UP000285317"/>
    </source>
</evidence>
<organism evidence="2 3">
    <name type="scientific">Rathayibacter festucae DSM 15932</name>
    <dbReference type="NCBI Taxonomy" id="1328866"/>
    <lineage>
        <taxon>Bacteria</taxon>
        <taxon>Bacillati</taxon>
        <taxon>Actinomycetota</taxon>
        <taxon>Actinomycetes</taxon>
        <taxon>Micrococcales</taxon>
        <taxon>Microbacteriaceae</taxon>
        <taxon>Rathayibacter</taxon>
    </lineage>
</organism>
<reference evidence="2 3" key="1">
    <citation type="submission" date="2018-03" db="EMBL/GenBank/DDBJ databases">
        <title>Bacteriophage NCPPB3778 and a type I-E CRISPR drive the evolution of the US Biological Select Agent, Rathayibacter toxicus.</title>
        <authorList>
            <person name="Davis E.W.II."/>
            <person name="Tabima J.F."/>
            <person name="Weisberg A.J."/>
            <person name="Dantas Lopes L."/>
            <person name="Wiseman M.S."/>
            <person name="Wiseman M.S."/>
            <person name="Pupko T."/>
            <person name="Belcher M.S."/>
            <person name="Sechler A.J."/>
            <person name="Tancos M.A."/>
            <person name="Schroeder B.K."/>
            <person name="Murray T.D."/>
            <person name="Luster D.G."/>
            <person name="Schneider W.L."/>
            <person name="Rogers E."/>
            <person name="Andreote F.D."/>
            <person name="Grunwald N.J."/>
            <person name="Putnam M.L."/>
            <person name="Chang J.H."/>
        </authorList>
    </citation>
    <scope>NUCLEOTIDE SEQUENCE [LARGE SCALE GENOMIC DNA]</scope>
    <source>
        <strain evidence="2 3">DSM 15932</strain>
    </source>
</reference>